<dbReference type="Proteomes" id="UP000190328">
    <property type="component" value="Unassembled WGS sequence"/>
</dbReference>
<reference evidence="2 3" key="1">
    <citation type="submission" date="2017-02" db="EMBL/GenBank/DDBJ databases">
        <authorList>
            <person name="Peterson S.W."/>
        </authorList>
    </citation>
    <scope>NUCLEOTIDE SEQUENCE [LARGE SCALE GENOMIC DNA]</scope>
    <source>
        <strain evidence="2 3">ATCC BAA-1030</strain>
    </source>
</reference>
<keyword evidence="1" id="KW-1133">Transmembrane helix</keyword>
<feature type="transmembrane region" description="Helical" evidence="1">
    <location>
        <begin position="31"/>
        <end position="48"/>
    </location>
</feature>
<name>A0A1T4M0Y6_9ENTE</name>
<keyword evidence="3" id="KW-1185">Reference proteome</keyword>
<organism evidence="2 3">
    <name type="scientific">Pilibacter termitis</name>
    <dbReference type="NCBI Taxonomy" id="263852"/>
    <lineage>
        <taxon>Bacteria</taxon>
        <taxon>Bacillati</taxon>
        <taxon>Bacillota</taxon>
        <taxon>Bacilli</taxon>
        <taxon>Lactobacillales</taxon>
        <taxon>Enterococcaceae</taxon>
        <taxon>Pilibacter</taxon>
    </lineage>
</organism>
<accession>A0A1T4M0Y6</accession>
<evidence type="ECO:0000313" key="3">
    <source>
        <dbReference type="Proteomes" id="UP000190328"/>
    </source>
</evidence>
<dbReference type="AlphaFoldDB" id="A0A1T4M0Y6"/>
<keyword evidence="1" id="KW-0472">Membrane</keyword>
<protein>
    <submittedName>
        <fullName evidence="2">Uncharacterized protein</fullName>
    </submittedName>
</protein>
<evidence type="ECO:0000313" key="2">
    <source>
        <dbReference type="EMBL" id="SJZ60384.1"/>
    </source>
</evidence>
<gene>
    <name evidence="2" type="ORF">SAMN02745116_00892</name>
</gene>
<keyword evidence="1" id="KW-0812">Transmembrane</keyword>
<evidence type="ECO:0000256" key="1">
    <source>
        <dbReference type="SAM" id="Phobius"/>
    </source>
</evidence>
<dbReference type="OrthoDB" id="2365661at2"/>
<dbReference type="RefSeq" id="WP_078806819.1">
    <property type="nucleotide sequence ID" value="NZ_FUXI01000007.1"/>
</dbReference>
<proteinExistence type="predicted"/>
<dbReference type="EMBL" id="FUXI01000007">
    <property type="protein sequence ID" value="SJZ60384.1"/>
    <property type="molecule type" value="Genomic_DNA"/>
</dbReference>
<sequence>MQKRKKLLIGLGLLLASPVLTLLVIILNKWVLLAATITIILALFYLGISKKRILLGFLGAIGLVALPVVVLSIAFFARYSYVNATAKKECTDYLSTFQIPSEELIEINDNEPSGNILDWNPSSCKTVTTKEDVRAWQKIVKKSGTLLSGEKLPDENYLNDPKNCEITYNFSYHINKFSGKWAVDFFLHYGNKLPSEKEFIQEHFAITPPEKAMKYLQETY</sequence>
<feature type="transmembrane region" description="Helical" evidence="1">
    <location>
        <begin position="55"/>
        <end position="77"/>
    </location>
</feature>